<gene>
    <name evidence="8" type="ORF">GNP35_01880</name>
</gene>
<dbReference type="PANTHER" id="PTHR32309">
    <property type="entry name" value="TYROSINE-PROTEIN KINASE"/>
    <property type="match status" value="1"/>
</dbReference>
<dbReference type="RefSeq" id="WP_155694007.1">
    <property type="nucleotide sequence ID" value="NZ_WOCD01000001.1"/>
</dbReference>
<dbReference type="Proteomes" id="UP000439994">
    <property type="component" value="Unassembled WGS sequence"/>
</dbReference>
<keyword evidence="4 6" id="KW-1133">Transmembrane helix</keyword>
<comment type="subcellular location">
    <subcellularLocation>
        <location evidence="1">Cell membrane</location>
        <topology evidence="1">Multi-pass membrane protein</topology>
    </subcellularLocation>
</comment>
<dbReference type="GO" id="GO:0004713">
    <property type="term" value="F:protein tyrosine kinase activity"/>
    <property type="evidence" value="ECO:0007669"/>
    <property type="project" value="TreeGrafter"/>
</dbReference>
<dbReference type="AlphaFoldDB" id="A0A6N8F4Z7"/>
<comment type="caution">
    <text evidence="8">The sequence shown here is derived from an EMBL/GenBank/DDBJ whole genome shotgun (WGS) entry which is preliminary data.</text>
</comment>
<dbReference type="EMBL" id="WOCD01000001">
    <property type="protein sequence ID" value="MUH71353.1"/>
    <property type="molecule type" value="Genomic_DNA"/>
</dbReference>
<reference evidence="8 9" key="1">
    <citation type="submission" date="2019-11" db="EMBL/GenBank/DDBJ databases">
        <title>P. haliotis isolates from Z. marina roots.</title>
        <authorList>
            <person name="Cohen M."/>
            <person name="Jospin G."/>
            <person name="Eisen J.A."/>
            <person name="Coil D.A."/>
        </authorList>
    </citation>
    <scope>NUCLEOTIDE SEQUENCE [LARGE SCALE GENOMIC DNA]</scope>
    <source>
        <strain evidence="8 9">UCD-MCMsp1aY</strain>
    </source>
</reference>
<evidence type="ECO:0000256" key="5">
    <source>
        <dbReference type="ARBA" id="ARBA00023136"/>
    </source>
</evidence>
<keyword evidence="2" id="KW-1003">Cell membrane</keyword>
<dbReference type="Pfam" id="PF02706">
    <property type="entry name" value="Wzz"/>
    <property type="match status" value="1"/>
</dbReference>
<feature type="transmembrane region" description="Helical" evidence="6">
    <location>
        <begin position="58"/>
        <end position="76"/>
    </location>
</feature>
<feature type="domain" description="Polysaccharide chain length determinant N-terminal" evidence="7">
    <location>
        <begin position="42"/>
        <end position="96"/>
    </location>
</feature>
<evidence type="ECO:0000256" key="3">
    <source>
        <dbReference type="ARBA" id="ARBA00022692"/>
    </source>
</evidence>
<dbReference type="InterPro" id="IPR003856">
    <property type="entry name" value="LPS_length_determ_N"/>
</dbReference>
<evidence type="ECO:0000259" key="7">
    <source>
        <dbReference type="Pfam" id="PF02706"/>
    </source>
</evidence>
<evidence type="ECO:0000256" key="1">
    <source>
        <dbReference type="ARBA" id="ARBA00004651"/>
    </source>
</evidence>
<evidence type="ECO:0000313" key="8">
    <source>
        <dbReference type="EMBL" id="MUH71353.1"/>
    </source>
</evidence>
<organism evidence="8 9">
    <name type="scientific">Psychrosphaera haliotis</name>
    <dbReference type="NCBI Taxonomy" id="555083"/>
    <lineage>
        <taxon>Bacteria</taxon>
        <taxon>Pseudomonadati</taxon>
        <taxon>Pseudomonadota</taxon>
        <taxon>Gammaproteobacteria</taxon>
        <taxon>Alteromonadales</taxon>
        <taxon>Pseudoalteromonadaceae</taxon>
        <taxon>Psychrosphaera</taxon>
    </lineage>
</organism>
<evidence type="ECO:0000313" key="9">
    <source>
        <dbReference type="Proteomes" id="UP000439994"/>
    </source>
</evidence>
<proteinExistence type="predicted"/>
<keyword evidence="3 6" id="KW-0812">Transmembrane</keyword>
<protein>
    <recommendedName>
        <fullName evidence="7">Polysaccharide chain length determinant N-terminal domain-containing protein</fullName>
    </recommendedName>
</protein>
<dbReference type="InterPro" id="IPR050445">
    <property type="entry name" value="Bact_polysacc_biosynth/exp"/>
</dbReference>
<accession>A0A6N8F4Z7</accession>
<evidence type="ECO:0000256" key="2">
    <source>
        <dbReference type="ARBA" id="ARBA00022475"/>
    </source>
</evidence>
<dbReference type="OrthoDB" id="9775724at2"/>
<sequence length="222" mass="24821">MTEENKVNALEKKIALLEANQEAQINVTRQMFHGVNQNSDEDEIDLRQLFSVIWKGKFKIMGIALIFVVVSVFYALSLPNIYTSTLKLVPAQQESEGGLSSLASKYGGLASMAGINLGGGSGNNIEHAIELMNSWPYIEGFVEKHGLKTTFMAANGWDASTNQLKFDIDKFDKGKNQWKQVSGLFSSNLKSLEPTSFETYKAIKKDFFLLVLMMNLVFLIYQ</sequence>
<feature type="transmembrane region" description="Helical" evidence="6">
    <location>
        <begin position="202"/>
        <end position="221"/>
    </location>
</feature>
<keyword evidence="5 6" id="KW-0472">Membrane</keyword>
<dbReference type="PANTHER" id="PTHR32309:SF13">
    <property type="entry name" value="FERRIC ENTEROBACTIN TRANSPORT PROTEIN FEPE"/>
    <property type="match status" value="1"/>
</dbReference>
<evidence type="ECO:0000256" key="6">
    <source>
        <dbReference type="SAM" id="Phobius"/>
    </source>
</evidence>
<dbReference type="GO" id="GO:0005886">
    <property type="term" value="C:plasma membrane"/>
    <property type="evidence" value="ECO:0007669"/>
    <property type="project" value="UniProtKB-SubCell"/>
</dbReference>
<name>A0A6N8F4Z7_9GAMM</name>
<keyword evidence="9" id="KW-1185">Reference proteome</keyword>
<evidence type="ECO:0000256" key="4">
    <source>
        <dbReference type="ARBA" id="ARBA00022989"/>
    </source>
</evidence>